<evidence type="ECO:0000313" key="1">
    <source>
        <dbReference type="EMBL" id="MDQ0363134.1"/>
    </source>
</evidence>
<dbReference type="InterPro" id="IPR029039">
    <property type="entry name" value="Flavoprotein-like_sf"/>
</dbReference>
<gene>
    <name evidence="1" type="ORF">J2S15_003895</name>
</gene>
<dbReference type="Gene3D" id="3.40.50.360">
    <property type="match status" value="1"/>
</dbReference>
<dbReference type="SUPFAM" id="SSF52218">
    <property type="entry name" value="Flavoproteins"/>
    <property type="match status" value="1"/>
</dbReference>
<evidence type="ECO:0000313" key="2">
    <source>
        <dbReference type="Proteomes" id="UP001230220"/>
    </source>
</evidence>
<proteinExistence type="predicted"/>
<dbReference type="RefSeq" id="WP_307411760.1">
    <property type="nucleotide sequence ID" value="NZ_JAUSUR010000009.1"/>
</dbReference>
<accession>A0ABU0E8B1</accession>
<dbReference type="Proteomes" id="UP001230220">
    <property type="component" value="Unassembled WGS sequence"/>
</dbReference>
<sequence>MKTFIVSEYEVNLKNYEDIMNINEVTFHGCTGCWSCWWRTPGRCAFKDLEQYYTNYINADTVVYFLDTKTGFVSSKVKKLFDRMIPLFLPYSNFHTGESMHHPRYEKYPSIKIYYKDTDILDNEKTVLEEYLHRTFYQFHSKDISVLPLSEFKEEQL</sequence>
<reference evidence="1 2" key="1">
    <citation type="submission" date="2023-07" db="EMBL/GenBank/DDBJ databases">
        <title>Genomic Encyclopedia of Type Strains, Phase IV (KMG-IV): sequencing the most valuable type-strain genomes for metagenomic binning, comparative biology and taxonomic classification.</title>
        <authorList>
            <person name="Goeker M."/>
        </authorList>
    </citation>
    <scope>NUCLEOTIDE SEQUENCE [LARGE SCALE GENOMIC DNA]</scope>
    <source>
        <strain evidence="1 2">DSM 16784</strain>
    </source>
</reference>
<protein>
    <submittedName>
        <fullName evidence="1">Multimeric flavodoxin WrbA</fullName>
    </submittedName>
</protein>
<organism evidence="1 2">
    <name type="scientific">Breznakia pachnodae</name>
    <dbReference type="NCBI Taxonomy" id="265178"/>
    <lineage>
        <taxon>Bacteria</taxon>
        <taxon>Bacillati</taxon>
        <taxon>Bacillota</taxon>
        <taxon>Erysipelotrichia</taxon>
        <taxon>Erysipelotrichales</taxon>
        <taxon>Erysipelotrichaceae</taxon>
        <taxon>Breznakia</taxon>
    </lineage>
</organism>
<keyword evidence="2" id="KW-1185">Reference proteome</keyword>
<comment type="caution">
    <text evidence="1">The sequence shown here is derived from an EMBL/GenBank/DDBJ whole genome shotgun (WGS) entry which is preliminary data.</text>
</comment>
<dbReference type="EMBL" id="JAUSUR010000009">
    <property type="protein sequence ID" value="MDQ0363134.1"/>
    <property type="molecule type" value="Genomic_DNA"/>
</dbReference>
<name>A0ABU0E8B1_9FIRM</name>